<proteinExistence type="predicted"/>
<dbReference type="AlphaFoldDB" id="A0A1L7CTJ5"/>
<gene>
    <name evidence="1" type="ORF">CFRA_07605</name>
</gene>
<sequence length="1162" mass="123552">MSAGRPAEATPFADPTDTLLGWASRSELTFGEAMAAHPWFPAAGYTDDQLERTERLYGIFLARQVAAGAGLSDLLAVTPALACATLIARAGRLHEPDALAGEYLAGLGLEGTGEQESLIAEFADGLPSRVGLEAPEAATPTEVLALHAGVSAAEVPGLLEVLDAASPAADADAEALVADLAGRAEDLPLTAAVMRTAPERGRELVAGIEAVRAFSLAHPTSWLDRDRSGLEPALPRRVELAVVAELRERPVGTPERATAVGVAPRELRPRLIFDAVRDRVCLRLPEQRVAAAPGADDAEPQVTWRVTQGGTTRVFRTQRPWGEEVYAEALDVAVEQPVREVTVADTTNGITWVVDVVDGEDPALIFASNGQDLSDKASLHHSRMTVLVPADARLVDVVTGEDLPVTDSGEIQGWAGWEHRVIDASQAASLQVVRAGKEPSAMLPLRSVDPRQRVRFVHPAEPVAGLRTHNRLPVNPAGLIAEFPPTLSGRDEIWQLSISAYAGVGEPAEEIAEPEPLEVPAEGGEFAVFDPEAYDSPWVGEYLVRLKGPRNESFRHRYAVVEGLGLTGEVEGETAVRIPAGAGLSVVHGRITCGEKEFTAEPAEPVVPATEAGCEIVFATADGDRLPLIWAPEALRFELALTTEPPQWRTSRIWLNSRELDPAGSLRVRAGRGLKDVKVTVRNRHGSPVRTETLGLEDPVTYSTATAGIAHAVAVMPEGRIDLEWTDPAAGRRVSVALARVSSVPHATSVTVEDGELVFADLAADRDLAAWVWPATAPWAPARTVGNLAERTALPEGIVGAGELTVQLHSADPFSALRAPERPAAGALTAEQDGYLTDQSEALTALSAFFSGATEEPPAGGEVLPVIWDHFGATPREREVARSVFQAEPARALLALSASLVPAHLQPGRMISSGLVTLPMTGGEEVSEPGRHRSAWISTMLTLGELSEAIGEGAAGQDAVRGLLSRLEELAGHRLVETVLTGRDATLDTAVIDSSTVRISHMDPAQQEQLIKMFFASADIVPGPAMDDGQRLMAVFETFRRREELTEIVASEGLIKPAVSLLRAVRGANRGLYSAARVRFDKIDGVNTEDRGNAWALAPVVSLVFALAARLHAHEMLGKSAKLDQAAEGWAQLADVVPDLVTGDLMSAEAMVIAAKAARAAR</sequence>
<dbReference type="OrthoDB" id="3886596at2"/>
<reference evidence="1 2" key="1">
    <citation type="submission" date="2014-08" db="EMBL/GenBank/DDBJ databases">
        <title>Complete genome sequence of Corynebacterium frankenforstense ST18(T) (=DSM 45800(T)), isolated from raw cow milk.</title>
        <authorList>
            <person name="Ruckert C."/>
            <person name="Albersmeier A."/>
            <person name="Winkler A."/>
            <person name="Lipski A."/>
            <person name="Kalinowski J."/>
        </authorList>
    </citation>
    <scope>NUCLEOTIDE SEQUENCE [LARGE SCALE GENOMIC DNA]</scope>
    <source>
        <strain evidence="1 2">ST18</strain>
    </source>
</reference>
<accession>A0A1L7CTJ5</accession>
<name>A0A1L7CTJ5_9CORY</name>
<organism evidence="1 2">
    <name type="scientific">Corynebacterium frankenforstense DSM 45800</name>
    <dbReference type="NCBI Taxonomy" id="1437875"/>
    <lineage>
        <taxon>Bacteria</taxon>
        <taxon>Bacillati</taxon>
        <taxon>Actinomycetota</taxon>
        <taxon>Actinomycetes</taxon>
        <taxon>Mycobacteriales</taxon>
        <taxon>Corynebacteriaceae</taxon>
        <taxon>Corynebacterium</taxon>
    </lineage>
</organism>
<keyword evidence="2" id="KW-1185">Reference proteome</keyword>
<dbReference type="Proteomes" id="UP000185434">
    <property type="component" value="Chromosome"/>
</dbReference>
<dbReference type="KEGG" id="cfk:CFRA_07605"/>
<dbReference type="RefSeq" id="WP_075664129.1">
    <property type="nucleotide sequence ID" value="NZ_CP009247.1"/>
</dbReference>
<evidence type="ECO:0000313" key="2">
    <source>
        <dbReference type="Proteomes" id="UP000185434"/>
    </source>
</evidence>
<evidence type="ECO:0000313" key="1">
    <source>
        <dbReference type="EMBL" id="APT89147.1"/>
    </source>
</evidence>
<protein>
    <submittedName>
        <fullName evidence="1">Uncharacterized protein</fullName>
    </submittedName>
</protein>
<dbReference type="EMBL" id="CP009247">
    <property type="protein sequence ID" value="APT89147.1"/>
    <property type="molecule type" value="Genomic_DNA"/>
</dbReference>